<protein>
    <submittedName>
        <fullName evidence="1">Uncharacterized protein</fullName>
    </submittedName>
</protein>
<name>A0A0E9QPN2_ANGAN</name>
<reference evidence="1" key="2">
    <citation type="journal article" date="2015" name="Fish Shellfish Immunol.">
        <title>Early steps in the European eel (Anguilla anguilla)-Vibrio vulnificus interaction in the gills: Role of the RtxA13 toxin.</title>
        <authorList>
            <person name="Callol A."/>
            <person name="Pajuelo D."/>
            <person name="Ebbesson L."/>
            <person name="Teles M."/>
            <person name="MacKenzie S."/>
            <person name="Amaro C."/>
        </authorList>
    </citation>
    <scope>NUCLEOTIDE SEQUENCE</scope>
</reference>
<evidence type="ECO:0000313" key="1">
    <source>
        <dbReference type="EMBL" id="JAH18417.1"/>
    </source>
</evidence>
<dbReference type="EMBL" id="GBXM01090160">
    <property type="protein sequence ID" value="JAH18417.1"/>
    <property type="molecule type" value="Transcribed_RNA"/>
</dbReference>
<organism evidence="1">
    <name type="scientific">Anguilla anguilla</name>
    <name type="common">European freshwater eel</name>
    <name type="synonym">Muraena anguilla</name>
    <dbReference type="NCBI Taxonomy" id="7936"/>
    <lineage>
        <taxon>Eukaryota</taxon>
        <taxon>Metazoa</taxon>
        <taxon>Chordata</taxon>
        <taxon>Craniata</taxon>
        <taxon>Vertebrata</taxon>
        <taxon>Euteleostomi</taxon>
        <taxon>Actinopterygii</taxon>
        <taxon>Neopterygii</taxon>
        <taxon>Teleostei</taxon>
        <taxon>Anguilliformes</taxon>
        <taxon>Anguillidae</taxon>
        <taxon>Anguilla</taxon>
    </lineage>
</organism>
<accession>A0A0E9QPN2</accession>
<sequence length="61" mass="6826">MLSLLRIWENSRAIFSCYIRAGRTGFDRSRGKTCTAGAQPLARALSLRSGRIRLCCGFFGR</sequence>
<dbReference type="AlphaFoldDB" id="A0A0E9QPN2"/>
<proteinExistence type="predicted"/>
<reference evidence="1" key="1">
    <citation type="submission" date="2014-11" db="EMBL/GenBank/DDBJ databases">
        <authorList>
            <person name="Amaro Gonzalez C."/>
        </authorList>
    </citation>
    <scope>NUCLEOTIDE SEQUENCE</scope>
</reference>